<dbReference type="Pfam" id="PF01473">
    <property type="entry name" value="Choline_bind_1"/>
    <property type="match status" value="3"/>
</dbReference>
<organism evidence="5 6">
    <name type="scientific">Clostridium saccharoperbutylacetonicum N1-4(HMT)</name>
    <dbReference type="NCBI Taxonomy" id="931276"/>
    <lineage>
        <taxon>Bacteria</taxon>
        <taxon>Bacillati</taxon>
        <taxon>Bacillota</taxon>
        <taxon>Clostridia</taxon>
        <taxon>Eubacteriales</taxon>
        <taxon>Clostridiaceae</taxon>
        <taxon>Clostridium</taxon>
    </lineage>
</organism>
<dbReference type="InterPro" id="IPR032675">
    <property type="entry name" value="LRR_dom_sf"/>
</dbReference>
<dbReference type="InterPro" id="IPR052595">
    <property type="entry name" value="LRRC69/RLP"/>
</dbReference>
<dbReference type="PATRIC" id="fig|931276.5.peg.3393"/>
<dbReference type="PROSITE" id="PS51450">
    <property type="entry name" value="LRR"/>
    <property type="match status" value="1"/>
</dbReference>
<evidence type="ECO:0000256" key="2">
    <source>
        <dbReference type="ARBA" id="ARBA00022737"/>
    </source>
</evidence>
<dbReference type="Pfam" id="PF12799">
    <property type="entry name" value="LRR_4"/>
    <property type="match status" value="1"/>
</dbReference>
<dbReference type="InterPro" id="IPR018337">
    <property type="entry name" value="Cell_wall/Cho-bd_repeat"/>
</dbReference>
<dbReference type="AlphaFoldDB" id="M1MGS9"/>
<dbReference type="eggNOG" id="COG5263">
    <property type="taxonomic scope" value="Bacteria"/>
</dbReference>
<dbReference type="SUPFAM" id="SSF54001">
    <property type="entry name" value="Cysteine proteinases"/>
    <property type="match status" value="1"/>
</dbReference>
<dbReference type="STRING" id="36745.CLSAP_31340"/>
<dbReference type="Gene3D" id="3.80.10.10">
    <property type="entry name" value="Ribonuclease Inhibitor"/>
    <property type="match status" value="1"/>
</dbReference>
<feature type="signal peptide" evidence="4">
    <location>
        <begin position="1"/>
        <end position="23"/>
    </location>
</feature>
<gene>
    <name evidence="5" type="ORF">Cspa_c33680</name>
</gene>
<dbReference type="eggNOG" id="COG5492">
    <property type="taxonomic scope" value="Bacteria"/>
</dbReference>
<dbReference type="InterPro" id="IPR001611">
    <property type="entry name" value="Leu-rich_rpt"/>
</dbReference>
<dbReference type="SMART" id="SM00369">
    <property type="entry name" value="LRR_TYP"/>
    <property type="match status" value="2"/>
</dbReference>
<dbReference type="SUPFAM" id="SSF52058">
    <property type="entry name" value="L domain-like"/>
    <property type="match status" value="1"/>
</dbReference>
<evidence type="ECO:0000313" key="6">
    <source>
        <dbReference type="Proteomes" id="UP000011728"/>
    </source>
</evidence>
<feature type="repeat" description="Cell wall-binding" evidence="3">
    <location>
        <begin position="241"/>
        <end position="260"/>
    </location>
</feature>
<evidence type="ECO:0000256" key="3">
    <source>
        <dbReference type="PROSITE-ProRule" id="PRU00591"/>
    </source>
</evidence>
<keyword evidence="2" id="KW-0677">Repeat</keyword>
<dbReference type="PROSITE" id="PS51170">
    <property type="entry name" value="CW"/>
    <property type="match status" value="3"/>
</dbReference>
<feature type="chain" id="PRO_5038410958" description="Cell wall binding repeat-containing protein" evidence="4">
    <location>
        <begin position="24"/>
        <end position="490"/>
    </location>
</feature>
<dbReference type="SUPFAM" id="SSF69360">
    <property type="entry name" value="Cell wall binding repeat"/>
    <property type="match status" value="1"/>
</dbReference>
<dbReference type="Gene3D" id="3.90.1720.10">
    <property type="entry name" value="endopeptidase domain like (from Nostoc punctiforme)"/>
    <property type="match status" value="1"/>
</dbReference>
<evidence type="ECO:0000256" key="4">
    <source>
        <dbReference type="SAM" id="SignalP"/>
    </source>
</evidence>
<dbReference type="HOGENOM" id="CLU_554026_0_0_9"/>
<dbReference type="Gene3D" id="2.10.270.10">
    <property type="entry name" value="Cholin Binding"/>
    <property type="match status" value="2"/>
</dbReference>
<dbReference type="KEGG" id="csr:Cspa_c33680"/>
<feature type="repeat" description="Cell wall-binding" evidence="3">
    <location>
        <begin position="221"/>
        <end position="240"/>
    </location>
</feature>
<dbReference type="Pfam" id="PF19127">
    <property type="entry name" value="Choline_bind_3"/>
    <property type="match status" value="1"/>
</dbReference>
<reference evidence="5 6" key="1">
    <citation type="submission" date="2013-02" db="EMBL/GenBank/DDBJ databases">
        <title>Genome sequence of Clostridium saccharoperbutylacetonicum N1-4(HMT).</title>
        <authorList>
            <person name="Poehlein A."/>
            <person name="Daniel R."/>
        </authorList>
    </citation>
    <scope>NUCLEOTIDE SEQUENCE [LARGE SCALE GENOMIC DNA]</scope>
    <source>
        <strain evidence="6">N1-4(HMT)</strain>
    </source>
</reference>
<keyword evidence="1" id="KW-0433">Leucine-rich repeat</keyword>
<dbReference type="InterPro" id="IPR025875">
    <property type="entry name" value="Leu-rich_rpt_4"/>
</dbReference>
<accession>M1MGS9</accession>
<feature type="repeat" description="Cell wall-binding" evidence="3">
    <location>
        <begin position="261"/>
        <end position="280"/>
    </location>
</feature>
<evidence type="ECO:0000313" key="5">
    <source>
        <dbReference type="EMBL" id="AGF57129.1"/>
    </source>
</evidence>
<dbReference type="Proteomes" id="UP000011728">
    <property type="component" value="Chromosome"/>
</dbReference>
<name>M1MGS9_9CLOT</name>
<protein>
    <recommendedName>
        <fullName evidence="7">Cell wall binding repeat-containing protein</fullName>
    </recommendedName>
</protein>
<dbReference type="RefSeq" id="WP_015393447.1">
    <property type="nucleotide sequence ID" value="NC_020291.1"/>
</dbReference>
<keyword evidence="6" id="KW-1185">Reference proteome</keyword>
<sequence length="490" mass="56622">MRHNKVKKLVVLAVFLCICSSPAVTYAKDTRINGEISEQISINVHDNWLTQEVAKQLNKKVDDLTNQDFLSIKKLDLKSVKIETEIPDEMKLLKNLEYLNLNYCRLTGQVPEYLGDLPKLTYLDLGDNKLTKLPDNIEQKIINGKYTYSDVEGNRFSLDEGWHFLKGKWCYLDRKGQRIKGTQTIDGKEYQFTDDGNVREGWETDKDNNKYYFDKMNGLVKNDWKSIDGKWYYFDDKGIMQKGFQTIKNVKYYLDDNGIMVTGWQKVDSKWYYFGNIGAMQYGWVIYNNKKYYLDPKTGVMTIGQTTISGKKYTFSGDGSLMTNVWLDNYNYIQPNGQSVNTLYNYSHSNTNYQLFKYMTSPANQASVDSTAIDLHGGDLKNNCVYFSSEALRRIGVNIPRGTCNTVQFENILKGMGFVYSYDLQQLKPGDLVFTNGYSHVFIFMGWDENGYAYIVDNQGITYGGTLHKRLIFIDGANTDRATHFFYYPN</sequence>
<proteinExistence type="predicted"/>
<dbReference type="EMBL" id="CP004121">
    <property type="protein sequence ID" value="AGF57129.1"/>
    <property type="molecule type" value="Genomic_DNA"/>
</dbReference>
<dbReference type="InterPro" id="IPR003591">
    <property type="entry name" value="Leu-rich_rpt_typical-subtyp"/>
</dbReference>
<dbReference type="PANTHER" id="PTHR48057">
    <property type="entry name" value="LEUCINE-RICH REPEAT SERINE/THREONINE-PROTEIN KINASE 1"/>
    <property type="match status" value="1"/>
</dbReference>
<dbReference type="InterPro" id="IPR038765">
    <property type="entry name" value="Papain-like_cys_pep_sf"/>
</dbReference>
<evidence type="ECO:0000256" key="1">
    <source>
        <dbReference type="ARBA" id="ARBA00022614"/>
    </source>
</evidence>
<evidence type="ECO:0008006" key="7">
    <source>
        <dbReference type="Google" id="ProtNLM"/>
    </source>
</evidence>
<keyword evidence="4" id="KW-0732">Signal</keyword>